<gene>
    <name evidence="2" type="ORF">G6F50_013846</name>
</gene>
<accession>A0A9P6YC62</accession>
<dbReference type="SMART" id="SM01360">
    <property type="entry name" value="A2M"/>
    <property type="match status" value="1"/>
</dbReference>
<evidence type="ECO:0000313" key="2">
    <source>
        <dbReference type="EMBL" id="KAG1544619.1"/>
    </source>
</evidence>
<dbReference type="Proteomes" id="UP000740926">
    <property type="component" value="Unassembled WGS sequence"/>
</dbReference>
<dbReference type="InterPro" id="IPR051802">
    <property type="entry name" value="YfhM-like"/>
</dbReference>
<dbReference type="GO" id="GO:0004866">
    <property type="term" value="F:endopeptidase inhibitor activity"/>
    <property type="evidence" value="ECO:0007669"/>
    <property type="project" value="InterPro"/>
</dbReference>
<dbReference type="PANTHER" id="PTHR40094">
    <property type="entry name" value="ALPHA-2-MACROGLOBULIN HOMOLOG"/>
    <property type="match status" value="1"/>
</dbReference>
<name>A0A9P6YC62_9FUNG</name>
<reference evidence="2 3" key="1">
    <citation type="journal article" date="2020" name="Microb. Genom.">
        <title>Genetic diversity of clinical and environmental Mucorales isolates obtained from an investigation of mucormycosis cases among solid organ transplant recipients.</title>
        <authorList>
            <person name="Nguyen M.H."/>
            <person name="Kaul D."/>
            <person name="Muto C."/>
            <person name="Cheng S.J."/>
            <person name="Richter R.A."/>
            <person name="Bruno V.M."/>
            <person name="Liu G."/>
            <person name="Beyhan S."/>
            <person name="Sundermann A.J."/>
            <person name="Mounaud S."/>
            <person name="Pasculle A.W."/>
            <person name="Nierman W.C."/>
            <person name="Driscoll E."/>
            <person name="Cumbie R."/>
            <person name="Clancy C.J."/>
            <person name="Dupont C.L."/>
        </authorList>
    </citation>
    <scope>NUCLEOTIDE SEQUENCE [LARGE SCALE GENOMIC DNA]</scope>
    <source>
        <strain evidence="2 3">GL24</strain>
    </source>
</reference>
<dbReference type="InterPro" id="IPR011625">
    <property type="entry name" value="A2M_N_BRD"/>
</dbReference>
<comment type="caution">
    <text evidence="2">The sequence shown here is derived from an EMBL/GenBank/DDBJ whole genome shotgun (WGS) entry which is preliminary data.</text>
</comment>
<dbReference type="PANTHER" id="PTHR40094:SF1">
    <property type="entry name" value="UBIQUITIN DOMAIN-CONTAINING PROTEIN"/>
    <property type="match status" value="1"/>
</dbReference>
<dbReference type="EMBL" id="JAANIU010005936">
    <property type="protein sequence ID" value="KAG1544619.1"/>
    <property type="molecule type" value="Genomic_DNA"/>
</dbReference>
<proteinExistence type="predicted"/>
<feature type="domain" description="Alpha-2-macroglobulin" evidence="1">
    <location>
        <begin position="172"/>
        <end position="257"/>
    </location>
</feature>
<organism evidence="2 3">
    <name type="scientific">Rhizopus delemar</name>
    <dbReference type="NCBI Taxonomy" id="936053"/>
    <lineage>
        <taxon>Eukaryota</taxon>
        <taxon>Fungi</taxon>
        <taxon>Fungi incertae sedis</taxon>
        <taxon>Mucoromycota</taxon>
        <taxon>Mucoromycotina</taxon>
        <taxon>Mucoromycetes</taxon>
        <taxon>Mucorales</taxon>
        <taxon>Mucorineae</taxon>
        <taxon>Rhizopodaceae</taxon>
        <taxon>Rhizopus</taxon>
    </lineage>
</organism>
<evidence type="ECO:0000259" key="1">
    <source>
        <dbReference type="SMART" id="SM01360"/>
    </source>
</evidence>
<dbReference type="Pfam" id="PF07703">
    <property type="entry name" value="A2M_BRD"/>
    <property type="match status" value="1"/>
</dbReference>
<dbReference type="InterPro" id="IPR001599">
    <property type="entry name" value="Macroglobln_a2"/>
</dbReference>
<dbReference type="AlphaFoldDB" id="A0A9P6YC62"/>
<dbReference type="Pfam" id="PF00207">
    <property type="entry name" value="A2M"/>
    <property type="match status" value="1"/>
</dbReference>
<keyword evidence="3" id="KW-1185">Reference proteome</keyword>
<evidence type="ECO:0000313" key="3">
    <source>
        <dbReference type="Proteomes" id="UP000740926"/>
    </source>
</evidence>
<sequence>MLYVQDIEAKPGSTFKIPVTADWERHDVYITALVFRGGSAPSKITPARAVGVVHVPMDRKGRTVAVGLVAPKQMRPEQDLPVTVSAPQLAGKTAHVTVSAVYVGILNITRFPVPDAGAHFFAQRRLGIDAYDIYSRVIESFDGGAGKLKFGGDMALQALPQAKRPTARVQTVDLFSGPVQLDAKGIARIRLKVPDFNGTLRVSALVYSDDQYGKRDVETVVRAPILAEASMPRVLAPGDRSTVTLDVQNFTGKPGQPR</sequence>
<protein>
    <recommendedName>
        <fullName evidence="1">Alpha-2-macroglobulin domain-containing protein</fullName>
    </recommendedName>
</protein>